<evidence type="ECO:0000313" key="2">
    <source>
        <dbReference type="Proteomes" id="UP000237271"/>
    </source>
</evidence>
<name>A0A2P4YUL4_9STRA</name>
<evidence type="ECO:0000313" key="1">
    <source>
        <dbReference type="EMBL" id="POM81484.1"/>
    </source>
</evidence>
<gene>
    <name evidence="1" type="ORF">PHPALM_536</name>
</gene>
<accession>A0A2P4YUL4</accession>
<proteinExistence type="predicted"/>
<dbReference type="AlphaFoldDB" id="A0A2P4YUL4"/>
<reference evidence="1 2" key="1">
    <citation type="journal article" date="2017" name="Genome Biol. Evol.">
        <title>Phytophthora megakarya and P. palmivora, closely related causal agents of cacao black pod rot, underwent increases in genome sizes and gene numbers by different mechanisms.</title>
        <authorList>
            <person name="Ali S.S."/>
            <person name="Shao J."/>
            <person name="Lary D.J."/>
            <person name="Kronmiller B."/>
            <person name="Shen D."/>
            <person name="Strem M.D."/>
            <person name="Amoako-Attah I."/>
            <person name="Akrofi A.Y."/>
            <person name="Begoude B.A."/>
            <person name="Ten Hoopen G.M."/>
            <person name="Coulibaly K."/>
            <person name="Kebe B.I."/>
            <person name="Melnick R.L."/>
            <person name="Guiltinan M.J."/>
            <person name="Tyler B.M."/>
            <person name="Meinhardt L.W."/>
            <person name="Bailey B.A."/>
        </authorList>
    </citation>
    <scope>NUCLEOTIDE SEQUENCE [LARGE SCALE GENOMIC DNA]</scope>
    <source>
        <strain evidence="2">sbr112.9</strain>
    </source>
</reference>
<sequence>MSKLIPLRRRLETSADVVLDGMKSFEITKSNNMACTVCSDVELHHMLYRLLRGKTVSCLIHGAVSIYTVGEHTTEYSSPKKRNCLRRKKVSAVTWPSIISATCGFAMPFQNLVNHHARTKLGNNDPVNNVREWIHAHAFRGGEATTQPFTFGWDLDSERKPVVVTAPTNVRS</sequence>
<dbReference type="OrthoDB" id="97124at2759"/>
<dbReference type="EMBL" id="NCKW01000071">
    <property type="protein sequence ID" value="POM81484.1"/>
    <property type="molecule type" value="Genomic_DNA"/>
</dbReference>
<keyword evidence="2" id="KW-1185">Reference proteome</keyword>
<comment type="caution">
    <text evidence="1">The sequence shown here is derived from an EMBL/GenBank/DDBJ whole genome shotgun (WGS) entry which is preliminary data.</text>
</comment>
<organism evidence="1 2">
    <name type="scientific">Phytophthora palmivora</name>
    <dbReference type="NCBI Taxonomy" id="4796"/>
    <lineage>
        <taxon>Eukaryota</taxon>
        <taxon>Sar</taxon>
        <taxon>Stramenopiles</taxon>
        <taxon>Oomycota</taxon>
        <taxon>Peronosporomycetes</taxon>
        <taxon>Peronosporales</taxon>
        <taxon>Peronosporaceae</taxon>
        <taxon>Phytophthora</taxon>
    </lineage>
</organism>
<dbReference type="Proteomes" id="UP000237271">
    <property type="component" value="Unassembled WGS sequence"/>
</dbReference>
<protein>
    <submittedName>
        <fullName evidence="1">Uncharacterized protein</fullName>
    </submittedName>
</protein>